<dbReference type="Proteomes" id="UP000248142">
    <property type="component" value="Segment"/>
</dbReference>
<keyword evidence="2" id="KW-1185">Reference proteome</keyword>
<evidence type="ECO:0008006" key="3">
    <source>
        <dbReference type="Google" id="ProtNLM"/>
    </source>
</evidence>
<name>A0A2U7NEX7_9CAUD</name>
<evidence type="ECO:0000313" key="2">
    <source>
        <dbReference type="Proteomes" id="UP000248142"/>
    </source>
</evidence>
<proteinExistence type="predicted"/>
<reference evidence="1 2" key="1">
    <citation type="submission" date="2017-04" db="EMBL/GenBank/DDBJ databases">
        <title>Isolation of lytic bacteriophages infecting Pseudomonas strains for biocontrol of fish and shrimp spoilage during chilled storage.</title>
        <authorList>
            <person name="Yang Z."/>
            <person name="Tao X."/>
            <person name="Gao L."/>
            <person name="Rao S."/>
        </authorList>
    </citation>
    <scope>NUCLEOTIDE SEQUENCE [LARGE SCALE GENOMIC DNA]</scope>
</reference>
<dbReference type="InterPro" id="IPR022595">
    <property type="entry name" value="Enc34_ssDNA-bd"/>
</dbReference>
<dbReference type="EMBL" id="KY971609">
    <property type="protein sequence ID" value="ASD51941.1"/>
    <property type="molecule type" value="Genomic_DNA"/>
</dbReference>
<organism evidence="1 2">
    <name type="scientific">Pseudomonas phage PspYZU01</name>
    <dbReference type="NCBI Taxonomy" id="1983555"/>
    <lineage>
        <taxon>Viruses</taxon>
        <taxon>Duplodnaviria</taxon>
        <taxon>Heunggongvirae</taxon>
        <taxon>Uroviricota</taxon>
        <taxon>Caudoviricetes</taxon>
        <taxon>Casjensviridae</taxon>
        <taxon>Phobosvirus</taxon>
        <taxon>Phobosvirus PspYZU01</taxon>
    </lineage>
</organism>
<dbReference type="Gene3D" id="2.40.50.140">
    <property type="entry name" value="Nucleic acid-binding proteins"/>
    <property type="match status" value="1"/>
</dbReference>
<dbReference type="SUPFAM" id="SSF50249">
    <property type="entry name" value="Nucleic acid-binding proteins"/>
    <property type="match status" value="1"/>
</dbReference>
<dbReference type="Pfam" id="PF10991">
    <property type="entry name" value="Enc34_ssDNA-bd"/>
    <property type="match status" value="1"/>
</dbReference>
<dbReference type="InterPro" id="IPR012340">
    <property type="entry name" value="NA-bd_OB-fold"/>
</dbReference>
<gene>
    <name evidence="1" type="ORF">PspYZU01_56</name>
</gene>
<protein>
    <recommendedName>
        <fullName evidence="3">DUF2815 family protein</fullName>
    </recommendedName>
</protein>
<accession>A0A2U7NEX7</accession>
<sequence length="202" mass="22449">MAEAKKKRQGTIALKMVRLSFPKLFTPESSTEDGPKKYSAGFLIDPSTPEGKANIKALEAERDRIATELWGDKAEKILQKLDADRSLLRDGDDATNQEGDVYDGYEDMMYITASNKRKPQTLDRDKSPVDDEDDVLFGGCYVDAIVSVWGTTKKELGGNGIFATLELVRKRKDGERFGAAPVDVDDYLDDLDDDDDDEDGLI</sequence>
<evidence type="ECO:0000313" key="1">
    <source>
        <dbReference type="EMBL" id="ASD51941.1"/>
    </source>
</evidence>